<dbReference type="InterPro" id="IPR053138">
    <property type="entry name" value="N-alpha-Ac-DABA_deacetylase"/>
</dbReference>
<dbReference type="InterPro" id="IPR055438">
    <property type="entry name" value="AstE_AspA_cat"/>
</dbReference>
<dbReference type="RefSeq" id="WP_251875801.1">
    <property type="nucleotide sequence ID" value="NZ_CP098755.1"/>
</dbReference>
<feature type="domain" description="Succinylglutamate desuccinylase/Aspartoacylase catalytic" evidence="5">
    <location>
        <begin position="25"/>
        <end position="204"/>
    </location>
</feature>
<dbReference type="PANTHER" id="PTHR37326">
    <property type="entry name" value="BLL3975 PROTEIN"/>
    <property type="match status" value="1"/>
</dbReference>
<dbReference type="PANTHER" id="PTHR37326:SF1">
    <property type="entry name" value="BLL3975 PROTEIN"/>
    <property type="match status" value="1"/>
</dbReference>
<evidence type="ECO:0000259" key="5">
    <source>
        <dbReference type="Pfam" id="PF24827"/>
    </source>
</evidence>
<comment type="cofactor">
    <cofactor evidence="1">
        <name>Zn(2+)</name>
        <dbReference type="ChEBI" id="CHEBI:29105"/>
    </cofactor>
</comment>
<reference evidence="6" key="1">
    <citation type="submission" date="2022-06" db="EMBL/GenBank/DDBJ databases">
        <title>Genome sequencing of Brevibacillus sp. BB3-R1.</title>
        <authorList>
            <person name="Heo J."/>
            <person name="Lee D."/>
            <person name="Won M."/>
            <person name="Han B.-H."/>
            <person name="Hong S.-B."/>
            <person name="Kwon S.-W."/>
        </authorList>
    </citation>
    <scope>NUCLEOTIDE SEQUENCE</scope>
    <source>
        <strain evidence="6">BB3-R1</strain>
    </source>
</reference>
<keyword evidence="4" id="KW-0862">Zinc</keyword>
<evidence type="ECO:0000313" key="7">
    <source>
        <dbReference type="Proteomes" id="UP001056500"/>
    </source>
</evidence>
<dbReference type="SUPFAM" id="SSF53187">
    <property type="entry name" value="Zn-dependent exopeptidases"/>
    <property type="match status" value="1"/>
</dbReference>
<dbReference type="Proteomes" id="UP001056500">
    <property type="component" value="Chromosome"/>
</dbReference>
<gene>
    <name evidence="6" type="ORF">NDK47_13645</name>
</gene>
<dbReference type="Gene3D" id="3.40.630.10">
    <property type="entry name" value="Zn peptidases"/>
    <property type="match status" value="1"/>
</dbReference>
<name>A0ABY4WMD8_9BACL</name>
<dbReference type="EMBL" id="CP098755">
    <property type="protein sequence ID" value="USG68257.1"/>
    <property type="molecule type" value="Genomic_DNA"/>
</dbReference>
<protein>
    <submittedName>
        <fullName evidence="6">Succinylglutamate desuccinylase/aspartoacylase family protein</fullName>
    </submittedName>
</protein>
<proteinExistence type="predicted"/>
<evidence type="ECO:0000256" key="3">
    <source>
        <dbReference type="ARBA" id="ARBA00022801"/>
    </source>
</evidence>
<sequence length="293" mass="31695">MNIREVIFEPTSVTSFSIHEFGDGQGPSIAITAGVHGDEQTAIHTANLLIKLLGSQKVSGRIKVIPICNPASYRSRTRCSPFDHLDMNRFFPGNAEGSPTMQLADRLWKETRDVEFLVDIHCCGVDGSTYTLALYEQYPEMKELAEALGIPVVIQSGGQAGQLFVESCHTGQKALIIELPGGQPGGVINAKAAEECCEALNRYLIRLGVLEGELHQSQVTFYGRINTLLAPHPGLFLPLATAGARCDKGHLLGTFEGHPVIAPFSGVITNLSQARYCFAGERMAGVAPFEKDL</sequence>
<keyword evidence="3" id="KW-0378">Hydrolase</keyword>
<keyword evidence="2" id="KW-0479">Metal-binding</keyword>
<accession>A0ABY4WMD8</accession>
<evidence type="ECO:0000256" key="4">
    <source>
        <dbReference type="ARBA" id="ARBA00022833"/>
    </source>
</evidence>
<evidence type="ECO:0000256" key="2">
    <source>
        <dbReference type="ARBA" id="ARBA00022723"/>
    </source>
</evidence>
<evidence type="ECO:0000313" key="6">
    <source>
        <dbReference type="EMBL" id="USG68257.1"/>
    </source>
</evidence>
<keyword evidence="7" id="KW-1185">Reference proteome</keyword>
<dbReference type="Pfam" id="PF24827">
    <property type="entry name" value="AstE_AspA_cat"/>
    <property type="match status" value="1"/>
</dbReference>
<evidence type="ECO:0000256" key="1">
    <source>
        <dbReference type="ARBA" id="ARBA00001947"/>
    </source>
</evidence>
<organism evidence="6 7">
    <name type="scientific">Brevibacillus ruminantium</name>
    <dbReference type="NCBI Taxonomy" id="2950604"/>
    <lineage>
        <taxon>Bacteria</taxon>
        <taxon>Bacillati</taxon>
        <taxon>Bacillota</taxon>
        <taxon>Bacilli</taxon>
        <taxon>Bacillales</taxon>
        <taxon>Paenibacillaceae</taxon>
        <taxon>Brevibacillus</taxon>
    </lineage>
</organism>